<dbReference type="AlphaFoldDB" id="A0A5D5AMS7"/>
<dbReference type="InterPro" id="IPR029058">
    <property type="entry name" value="AB_hydrolase_fold"/>
</dbReference>
<dbReference type="InterPro" id="IPR000073">
    <property type="entry name" value="AB_hydrolase_1"/>
</dbReference>
<dbReference type="Proteomes" id="UP000324104">
    <property type="component" value="Unassembled WGS sequence"/>
</dbReference>
<protein>
    <submittedName>
        <fullName evidence="2">Alpha/beta hydrolase</fullName>
    </submittedName>
</protein>
<dbReference type="Pfam" id="PF12697">
    <property type="entry name" value="Abhydrolase_6"/>
    <property type="match status" value="1"/>
</dbReference>
<dbReference type="PANTHER" id="PTHR43433">
    <property type="entry name" value="HYDROLASE, ALPHA/BETA FOLD FAMILY PROTEIN"/>
    <property type="match status" value="1"/>
</dbReference>
<dbReference type="InterPro" id="IPR050471">
    <property type="entry name" value="AB_hydrolase"/>
</dbReference>
<gene>
    <name evidence="2" type="ORF">FYC77_04795</name>
</gene>
<dbReference type="SUPFAM" id="SSF53474">
    <property type="entry name" value="alpha/beta-Hydrolases"/>
    <property type="match status" value="1"/>
</dbReference>
<dbReference type="GO" id="GO:0016787">
    <property type="term" value="F:hydrolase activity"/>
    <property type="evidence" value="ECO:0007669"/>
    <property type="project" value="UniProtKB-KW"/>
</dbReference>
<sequence length="283" mass="30937">MAELALEDGTIWYDTTGEGHPLVFVHGGWLNGRTWRSQVEHFADEYRIVTVDVRGHGHTGSTDPKRYSVELFADDLEAVCAELDLERPIFCGLSLGSMVVQEYLARHPDRATGAILAGALRSMPSMAVPPSMKLVVSPTPALTATLSMMGPTATFRSMLGSIRAMTGDRWLTVDPTVRSEALEAVGDVSPAEFRKVFDALYRYDPPNLTGVKTPTLVIHGDREAPVVARQGQRIATMVDHGRRIVVDDAGHLVNQDQPAAFNDESETFLADLDLPTEPEPTRA</sequence>
<accession>A0A5D5AMS7</accession>
<organism evidence="2 3">
    <name type="scientific">Natrialba swarupiae</name>
    <dbReference type="NCBI Taxonomy" id="2448032"/>
    <lineage>
        <taxon>Archaea</taxon>
        <taxon>Methanobacteriati</taxon>
        <taxon>Methanobacteriota</taxon>
        <taxon>Stenosarchaea group</taxon>
        <taxon>Halobacteria</taxon>
        <taxon>Halobacteriales</taxon>
        <taxon>Natrialbaceae</taxon>
        <taxon>Natrialba</taxon>
    </lineage>
</organism>
<dbReference type="Gene3D" id="3.40.50.1820">
    <property type="entry name" value="alpha/beta hydrolase"/>
    <property type="match status" value="1"/>
</dbReference>
<reference evidence="2 3" key="1">
    <citation type="submission" date="2019-08" db="EMBL/GenBank/DDBJ databases">
        <title>Archaea genome.</title>
        <authorList>
            <person name="Kajale S."/>
            <person name="Shouche Y."/>
            <person name="Deshpande N."/>
            <person name="Sharma A."/>
        </authorList>
    </citation>
    <scope>NUCLEOTIDE SEQUENCE [LARGE SCALE GENOMIC DNA]</scope>
    <source>
        <strain evidence="2 3">ESP3B_9</strain>
    </source>
</reference>
<dbReference type="PRINTS" id="PR00111">
    <property type="entry name" value="ABHYDROLASE"/>
</dbReference>
<feature type="domain" description="AB hydrolase-1" evidence="1">
    <location>
        <begin position="22"/>
        <end position="263"/>
    </location>
</feature>
<dbReference type="RefSeq" id="WP_149080370.1">
    <property type="nucleotide sequence ID" value="NZ_VTAW01000004.1"/>
</dbReference>
<evidence type="ECO:0000259" key="1">
    <source>
        <dbReference type="Pfam" id="PF12697"/>
    </source>
</evidence>
<dbReference type="EMBL" id="VTAW01000004">
    <property type="protein sequence ID" value="TYT62966.1"/>
    <property type="molecule type" value="Genomic_DNA"/>
</dbReference>
<proteinExistence type="predicted"/>
<comment type="caution">
    <text evidence="2">The sequence shown here is derived from an EMBL/GenBank/DDBJ whole genome shotgun (WGS) entry which is preliminary data.</text>
</comment>
<keyword evidence="2" id="KW-0378">Hydrolase</keyword>
<dbReference type="PANTHER" id="PTHR43433:SF5">
    <property type="entry name" value="AB HYDROLASE-1 DOMAIN-CONTAINING PROTEIN"/>
    <property type="match status" value="1"/>
</dbReference>
<evidence type="ECO:0000313" key="2">
    <source>
        <dbReference type="EMBL" id="TYT62966.1"/>
    </source>
</evidence>
<evidence type="ECO:0000313" key="3">
    <source>
        <dbReference type="Proteomes" id="UP000324104"/>
    </source>
</evidence>
<keyword evidence="3" id="KW-1185">Reference proteome</keyword>
<name>A0A5D5AMS7_9EURY</name>